<dbReference type="InterPro" id="IPR001444">
    <property type="entry name" value="Flag_bb_rod_N"/>
</dbReference>
<comment type="subcellular location">
    <subcellularLocation>
        <location evidence="1 6">Bacterial flagellum basal body</location>
    </subcellularLocation>
</comment>
<keyword evidence="9" id="KW-1185">Reference proteome</keyword>
<dbReference type="PIRSF" id="PIRSF002889">
    <property type="entry name" value="Rod_FlgB"/>
    <property type="match status" value="1"/>
</dbReference>
<evidence type="ECO:0000256" key="1">
    <source>
        <dbReference type="ARBA" id="ARBA00004117"/>
    </source>
</evidence>
<dbReference type="Proteomes" id="UP000324209">
    <property type="component" value="Chromosome"/>
</dbReference>
<reference evidence="8 9" key="1">
    <citation type="submission" date="2019-02" db="EMBL/GenBank/DDBJ databases">
        <title>Complete Genome Sequence and Methylome Analysis of free living Spirochaetas.</title>
        <authorList>
            <person name="Fomenkov A."/>
            <person name="Dubinina G."/>
            <person name="Leshcheva N."/>
            <person name="Mikheeva N."/>
            <person name="Grabovich M."/>
            <person name="Vincze T."/>
            <person name="Roberts R.J."/>
        </authorList>
    </citation>
    <scope>NUCLEOTIDE SEQUENCE [LARGE SCALE GENOMIC DNA]</scope>
    <source>
        <strain evidence="8 9">K2</strain>
    </source>
</reference>
<evidence type="ECO:0000313" key="8">
    <source>
        <dbReference type="EMBL" id="QEN07896.1"/>
    </source>
</evidence>
<dbReference type="Pfam" id="PF00460">
    <property type="entry name" value="Flg_bb_rod"/>
    <property type="match status" value="1"/>
</dbReference>
<evidence type="ECO:0000256" key="5">
    <source>
        <dbReference type="ARBA" id="ARBA00024934"/>
    </source>
</evidence>
<dbReference type="RefSeq" id="WP_149485976.1">
    <property type="nucleotide sequence ID" value="NZ_CP036150.1"/>
</dbReference>
<dbReference type="KEGG" id="ock:EXM22_07800"/>
<keyword evidence="8" id="KW-0282">Flagellum</keyword>
<proteinExistence type="inferred from homology"/>
<protein>
    <recommendedName>
        <fullName evidence="3 6">Flagellar basal body rod protein FlgB</fullName>
    </recommendedName>
</protein>
<organism evidence="8 9">
    <name type="scientific">Oceanispirochaeta crateris</name>
    <dbReference type="NCBI Taxonomy" id="2518645"/>
    <lineage>
        <taxon>Bacteria</taxon>
        <taxon>Pseudomonadati</taxon>
        <taxon>Spirochaetota</taxon>
        <taxon>Spirochaetia</taxon>
        <taxon>Spirochaetales</taxon>
        <taxon>Spirochaetaceae</taxon>
        <taxon>Oceanispirochaeta</taxon>
    </lineage>
</organism>
<sequence>MFTGNSFGKTVDILQRTMDTSLLRREVISNNIANAETPNFKRSDVSFEAELTRALASETKKTLPAKVTNDRHMSFNQTVDYRSVRPRRVLDYLTESKNNGNNVDIEQEMMMATQNQMMYELMSQSIGFQFTQVNIVTR</sequence>
<evidence type="ECO:0000256" key="6">
    <source>
        <dbReference type="PIRNR" id="PIRNR002889"/>
    </source>
</evidence>
<dbReference type="OrthoDB" id="9792068at2"/>
<evidence type="ECO:0000313" key="9">
    <source>
        <dbReference type="Proteomes" id="UP000324209"/>
    </source>
</evidence>
<comment type="subunit">
    <text evidence="6">The basal body constitutes a major portion of the flagellar organelle and consists of a number of rings mounted on a central rod.</text>
</comment>
<evidence type="ECO:0000256" key="2">
    <source>
        <dbReference type="ARBA" id="ARBA00009677"/>
    </source>
</evidence>
<keyword evidence="8" id="KW-0966">Cell projection</keyword>
<feature type="domain" description="Flagellar basal body rod protein N-terminal" evidence="7">
    <location>
        <begin position="18"/>
        <end position="41"/>
    </location>
</feature>
<dbReference type="InterPro" id="IPR006300">
    <property type="entry name" value="FlgB"/>
</dbReference>
<dbReference type="AlphaFoldDB" id="A0A5C1QMV7"/>
<accession>A0A5C1QMV7</accession>
<keyword evidence="4 6" id="KW-0975">Bacterial flagellum</keyword>
<evidence type="ECO:0000259" key="7">
    <source>
        <dbReference type="Pfam" id="PF00460"/>
    </source>
</evidence>
<evidence type="ECO:0000256" key="3">
    <source>
        <dbReference type="ARBA" id="ARBA00014376"/>
    </source>
</evidence>
<keyword evidence="8" id="KW-0969">Cilium</keyword>
<dbReference type="GO" id="GO:0030694">
    <property type="term" value="C:bacterial-type flagellum basal body, rod"/>
    <property type="evidence" value="ECO:0007669"/>
    <property type="project" value="InterPro"/>
</dbReference>
<name>A0A5C1QMV7_9SPIO</name>
<evidence type="ECO:0000256" key="4">
    <source>
        <dbReference type="ARBA" id="ARBA00023143"/>
    </source>
</evidence>
<gene>
    <name evidence="8" type="primary">flgB</name>
    <name evidence="8" type="ORF">EXM22_07800</name>
</gene>
<dbReference type="EMBL" id="CP036150">
    <property type="protein sequence ID" value="QEN07896.1"/>
    <property type="molecule type" value="Genomic_DNA"/>
</dbReference>
<dbReference type="PANTHER" id="PTHR30435:SF12">
    <property type="entry name" value="FLAGELLAR BASAL BODY ROD PROTEIN FLGB"/>
    <property type="match status" value="1"/>
</dbReference>
<dbReference type="PROSITE" id="PS00588">
    <property type="entry name" value="FLAGELLA_BB_ROD"/>
    <property type="match status" value="1"/>
</dbReference>
<comment type="similarity">
    <text evidence="2 6">Belongs to the flagella basal body rod proteins family.</text>
</comment>
<dbReference type="InterPro" id="IPR019776">
    <property type="entry name" value="Flagellar_basal_body_rod_CS"/>
</dbReference>
<dbReference type="PANTHER" id="PTHR30435">
    <property type="entry name" value="FLAGELLAR PROTEIN"/>
    <property type="match status" value="1"/>
</dbReference>
<dbReference type="NCBIfam" id="TIGR01396">
    <property type="entry name" value="FlgB"/>
    <property type="match status" value="1"/>
</dbReference>
<comment type="function">
    <text evidence="5 6">Structural component of flagellum, the bacterial motility apparatus. Part of the rod structure of flagellar basal body.</text>
</comment>
<dbReference type="GO" id="GO:0071978">
    <property type="term" value="P:bacterial-type flagellum-dependent swarming motility"/>
    <property type="evidence" value="ECO:0007669"/>
    <property type="project" value="TreeGrafter"/>
</dbReference>